<evidence type="ECO:0000256" key="6">
    <source>
        <dbReference type="ARBA" id="ARBA00023002"/>
    </source>
</evidence>
<keyword evidence="6" id="KW-0560">Oxidoreductase</keyword>
<evidence type="ECO:0000256" key="5">
    <source>
        <dbReference type="ARBA" id="ARBA00022729"/>
    </source>
</evidence>
<dbReference type="Pfam" id="PF00384">
    <property type="entry name" value="Molybdopterin"/>
    <property type="match status" value="1"/>
</dbReference>
<protein>
    <submittedName>
        <fullName evidence="10">Tat (Twin-arginine translocation) pathway signal sequence</fullName>
    </submittedName>
</protein>
<dbReference type="Proteomes" id="UP000199527">
    <property type="component" value="Unassembled WGS sequence"/>
</dbReference>
<accession>A0A1G8WFY6</accession>
<dbReference type="OrthoDB" id="9815647at2"/>
<dbReference type="InterPro" id="IPR006655">
    <property type="entry name" value="Mopterin_OxRdtase_prok_CS"/>
</dbReference>
<evidence type="ECO:0000259" key="9">
    <source>
        <dbReference type="PROSITE" id="PS51669"/>
    </source>
</evidence>
<dbReference type="PANTHER" id="PTHR43742:SF6">
    <property type="entry name" value="OXIDOREDUCTASE YYAE-RELATED"/>
    <property type="match status" value="1"/>
</dbReference>
<keyword evidence="3" id="KW-0500">Molybdenum</keyword>
<keyword evidence="11" id="KW-1185">Reference proteome</keyword>
<dbReference type="Gene3D" id="3.40.228.10">
    <property type="entry name" value="Dimethylsulfoxide Reductase, domain 2"/>
    <property type="match status" value="1"/>
</dbReference>
<evidence type="ECO:0000256" key="8">
    <source>
        <dbReference type="ARBA" id="ARBA00023014"/>
    </source>
</evidence>
<dbReference type="Gene3D" id="2.20.25.90">
    <property type="entry name" value="ADC-like domains"/>
    <property type="match status" value="1"/>
</dbReference>
<dbReference type="PANTHER" id="PTHR43742">
    <property type="entry name" value="TRIMETHYLAMINE-N-OXIDE REDUCTASE"/>
    <property type="match status" value="1"/>
</dbReference>
<keyword evidence="4" id="KW-0479">Metal-binding</keyword>
<dbReference type="InterPro" id="IPR006963">
    <property type="entry name" value="Mopterin_OxRdtase_4Fe-4S_dom"/>
</dbReference>
<dbReference type="PROSITE" id="PS51318">
    <property type="entry name" value="TAT"/>
    <property type="match status" value="1"/>
</dbReference>
<evidence type="ECO:0000256" key="2">
    <source>
        <dbReference type="ARBA" id="ARBA00010312"/>
    </source>
</evidence>
<dbReference type="PROSITE" id="PS51669">
    <property type="entry name" value="4FE4S_MOW_BIS_MGD"/>
    <property type="match status" value="1"/>
</dbReference>
<evidence type="ECO:0000256" key="7">
    <source>
        <dbReference type="ARBA" id="ARBA00023004"/>
    </source>
</evidence>
<dbReference type="PROSITE" id="PS00932">
    <property type="entry name" value="MOLYBDOPTERIN_PROK_3"/>
    <property type="match status" value="1"/>
</dbReference>
<dbReference type="GO" id="GO:0046872">
    <property type="term" value="F:metal ion binding"/>
    <property type="evidence" value="ECO:0007669"/>
    <property type="project" value="UniProtKB-KW"/>
</dbReference>
<evidence type="ECO:0000313" key="11">
    <source>
        <dbReference type="Proteomes" id="UP000199527"/>
    </source>
</evidence>
<dbReference type="Gene3D" id="3.30.2070.10">
    <property type="entry name" value="Formate dehydrogenase/DMSO reductase"/>
    <property type="match status" value="1"/>
</dbReference>
<dbReference type="InterPro" id="IPR019546">
    <property type="entry name" value="TAT_signal_bac_arc"/>
</dbReference>
<name>A0A1G8WFY6_9GAMM</name>
<proteinExistence type="inferred from homology"/>
<feature type="domain" description="4Fe-4S Mo/W bis-MGD-type" evidence="9">
    <location>
        <begin position="47"/>
        <end position="103"/>
    </location>
</feature>
<dbReference type="InterPro" id="IPR006657">
    <property type="entry name" value="MoPterin_dinucl-bd_dom"/>
</dbReference>
<dbReference type="Gene3D" id="3.40.50.740">
    <property type="match status" value="1"/>
</dbReference>
<comment type="cofactor">
    <cofactor evidence="1">
        <name>Mo-bis(molybdopterin guanine dinucleotide)</name>
        <dbReference type="ChEBI" id="CHEBI:60539"/>
    </cofactor>
</comment>
<comment type="similarity">
    <text evidence="2">Belongs to the prokaryotic molybdopterin-containing oxidoreductase family.</text>
</comment>
<dbReference type="SUPFAM" id="SSF53706">
    <property type="entry name" value="Formate dehydrogenase/DMSO reductase, domains 1-3"/>
    <property type="match status" value="1"/>
</dbReference>
<dbReference type="Pfam" id="PF01568">
    <property type="entry name" value="Molydop_binding"/>
    <property type="match status" value="1"/>
</dbReference>
<organism evidence="10 11">
    <name type="scientific">Ferrimonas sediminum</name>
    <dbReference type="NCBI Taxonomy" id="718193"/>
    <lineage>
        <taxon>Bacteria</taxon>
        <taxon>Pseudomonadati</taxon>
        <taxon>Pseudomonadota</taxon>
        <taxon>Gammaproteobacteria</taxon>
        <taxon>Alteromonadales</taxon>
        <taxon>Ferrimonadaceae</taxon>
        <taxon>Ferrimonas</taxon>
    </lineage>
</organism>
<evidence type="ECO:0000313" key="10">
    <source>
        <dbReference type="EMBL" id="SDJ77086.1"/>
    </source>
</evidence>
<dbReference type="InterPro" id="IPR009010">
    <property type="entry name" value="Asp_de-COase-like_dom_sf"/>
</dbReference>
<dbReference type="InterPro" id="IPR050612">
    <property type="entry name" value="Prok_Mopterin_Oxidored"/>
</dbReference>
<dbReference type="SUPFAM" id="SSF50692">
    <property type="entry name" value="ADC-like"/>
    <property type="match status" value="1"/>
</dbReference>
<keyword evidence="7" id="KW-0408">Iron</keyword>
<evidence type="ECO:0000256" key="4">
    <source>
        <dbReference type="ARBA" id="ARBA00022723"/>
    </source>
</evidence>
<keyword evidence="5" id="KW-0732">Signal</keyword>
<gene>
    <name evidence="10" type="ORF">SAMN04488540_11351</name>
</gene>
<dbReference type="SMART" id="SM00926">
    <property type="entry name" value="Molybdop_Fe4S4"/>
    <property type="match status" value="1"/>
</dbReference>
<dbReference type="InterPro" id="IPR006656">
    <property type="entry name" value="Mopterin_OxRdtase"/>
</dbReference>
<evidence type="ECO:0000256" key="3">
    <source>
        <dbReference type="ARBA" id="ARBA00022505"/>
    </source>
</evidence>
<dbReference type="AlphaFoldDB" id="A0A1G8WFY6"/>
<dbReference type="InterPro" id="IPR006311">
    <property type="entry name" value="TAT_signal"/>
</dbReference>
<dbReference type="GO" id="GO:0043546">
    <property type="term" value="F:molybdopterin cofactor binding"/>
    <property type="evidence" value="ECO:0007669"/>
    <property type="project" value="InterPro"/>
</dbReference>
<dbReference type="EMBL" id="FNEM01000013">
    <property type="protein sequence ID" value="SDJ77086.1"/>
    <property type="molecule type" value="Genomic_DNA"/>
</dbReference>
<reference evidence="11" key="1">
    <citation type="submission" date="2016-10" db="EMBL/GenBank/DDBJ databases">
        <authorList>
            <person name="Varghese N."/>
            <person name="Submissions S."/>
        </authorList>
    </citation>
    <scope>NUCLEOTIDE SEQUENCE [LARGE SCALE GENOMIC DNA]</scope>
    <source>
        <strain evidence="11">DSM 23317</strain>
    </source>
</reference>
<dbReference type="NCBIfam" id="TIGR01409">
    <property type="entry name" value="TAT_signal_seq"/>
    <property type="match status" value="1"/>
</dbReference>
<dbReference type="GO" id="GO:0051536">
    <property type="term" value="F:iron-sulfur cluster binding"/>
    <property type="evidence" value="ECO:0007669"/>
    <property type="project" value="UniProtKB-KW"/>
</dbReference>
<sequence length="735" mass="82388">MKLNRRSFLQSVGAAGATASLSGLVPGVTNAKVRGENRDIMAKRQGDIVYHSCLRNCADRCLLKFTVQNGRATYVEGAAEQRKTGTCPCVKGMTYIQYTYSPDRILHPMERVGPKGSGKWRRISWDDAYGKIAGRFKSIIEEHGSQAIMPYSYSGNYGAIGMYGAAERFFNKINARFLDRYVCAYSGSYGVMSALGTSNGPDPEDSVYSDLYISHGWNEAATNVHYLKYINVARDKGCKVIVVNPIRTPLASQADLHIQLRPGTDVHFFAAVMKYMIDNDLHDKAYIDANTKDFDALVKQLKTVSIDECLSISNVGNDDFMEFVKLYTEAKLAHWRLGYGIVRNYTGGRIARAACLLHAVGGHYGKIGNGLSYDNMQAWGCGDHDKVRAKHLRTNHDVGHVNITELAKALDPVNPTAYDAPCDPVKAMLFYNGNPAAMAPDVNKVLEHMKREDLFVVGFDFNMHDSMDVCDIILPAATQFETSDIIGSYGFFDLQVCDQVIEPLGESKSNWTFFSELAKAMGYTDPEFDETNDDMIRQFMSSDSPHLVNANIDYDRIMKEKFIKVWEQRPFLADGKFGTESGKIEFKSKYMEKKHFHPVLDLGQVEDWMIPEERNLPFRMVSPALIQRMNCEFYNVKYIRNFPAYTVTINPNDAAARGIKDNDKVRVFNHRGEVFLTAVVSDQVDTGVVLTVKNNLRRFNPNGSQTCTNMLTTDRLADLGGCSAYHSTNVDIQKA</sequence>
<keyword evidence="8" id="KW-0411">Iron-sulfur</keyword>
<dbReference type="Gene3D" id="2.40.40.20">
    <property type="match status" value="1"/>
</dbReference>
<dbReference type="GO" id="GO:0016491">
    <property type="term" value="F:oxidoreductase activity"/>
    <property type="evidence" value="ECO:0007669"/>
    <property type="project" value="UniProtKB-KW"/>
</dbReference>
<dbReference type="Pfam" id="PF04879">
    <property type="entry name" value="Molybdop_Fe4S4"/>
    <property type="match status" value="1"/>
</dbReference>
<evidence type="ECO:0000256" key="1">
    <source>
        <dbReference type="ARBA" id="ARBA00001942"/>
    </source>
</evidence>